<dbReference type="PROSITE" id="PS00616">
    <property type="entry name" value="HIS_ACID_PHOSPHAT_1"/>
    <property type="match status" value="1"/>
</dbReference>
<dbReference type="Gene3D" id="3.40.50.1240">
    <property type="entry name" value="Phosphoglycerate mutase-like"/>
    <property type="match status" value="1"/>
</dbReference>
<dbReference type="KEGG" id="crq:GCK72_004990"/>
<dbReference type="GO" id="GO:0016020">
    <property type="term" value="C:membrane"/>
    <property type="evidence" value="ECO:0007669"/>
    <property type="project" value="UniProtKB-SubCell"/>
</dbReference>
<feature type="transmembrane region" description="Helical" evidence="5">
    <location>
        <begin position="724"/>
        <end position="745"/>
    </location>
</feature>
<organism evidence="7 8">
    <name type="scientific">Caenorhabditis remanei</name>
    <name type="common">Caenorhabditis vulgaris</name>
    <dbReference type="NCBI Taxonomy" id="31234"/>
    <lineage>
        <taxon>Eukaryota</taxon>
        <taxon>Metazoa</taxon>
        <taxon>Ecdysozoa</taxon>
        <taxon>Nematoda</taxon>
        <taxon>Chromadorea</taxon>
        <taxon>Rhabditida</taxon>
        <taxon>Rhabditina</taxon>
        <taxon>Rhabditomorpha</taxon>
        <taxon>Rhabditoidea</taxon>
        <taxon>Rhabditidae</taxon>
        <taxon>Peloderinae</taxon>
        <taxon>Caenorhabditis</taxon>
    </lineage>
</organism>
<accession>A0A6A5HDD3</accession>
<feature type="transmembrane region" description="Helical" evidence="5">
    <location>
        <begin position="790"/>
        <end position="814"/>
    </location>
</feature>
<dbReference type="GO" id="GO:0016791">
    <property type="term" value="F:phosphatase activity"/>
    <property type="evidence" value="ECO:0007669"/>
    <property type="project" value="UniProtKB-ARBA"/>
</dbReference>
<dbReference type="PANTHER" id="PTHR23503:SF29">
    <property type="entry name" value="MAJOR FACILITATOR SUPERFAMILY (MFS) PROFILE DOMAIN-CONTAINING PROTEIN"/>
    <property type="match status" value="1"/>
</dbReference>
<comment type="caution">
    <text evidence="7">The sequence shown here is derived from an EMBL/GenBank/DDBJ whole genome shotgun (WGS) entry which is preliminary data.</text>
</comment>
<dbReference type="CTD" id="9822141"/>
<dbReference type="SUPFAM" id="SSF103473">
    <property type="entry name" value="MFS general substrate transporter"/>
    <property type="match status" value="1"/>
</dbReference>
<evidence type="ECO:0000256" key="3">
    <source>
        <dbReference type="ARBA" id="ARBA00022989"/>
    </source>
</evidence>
<dbReference type="SUPFAM" id="SSF53254">
    <property type="entry name" value="Phosphoglycerate mutase-like"/>
    <property type="match status" value="1"/>
</dbReference>
<feature type="transmembrane region" description="Helical" evidence="5">
    <location>
        <begin position="820"/>
        <end position="841"/>
    </location>
</feature>
<feature type="transmembrane region" description="Helical" evidence="5">
    <location>
        <begin position="656"/>
        <end position="676"/>
    </location>
</feature>
<dbReference type="Gene3D" id="1.20.1250.20">
    <property type="entry name" value="MFS general substrate transporter like domains"/>
    <property type="match status" value="1"/>
</dbReference>
<dbReference type="InterPro" id="IPR045263">
    <property type="entry name" value="GLUT"/>
</dbReference>
<name>A0A6A5HDD3_CAERE</name>
<dbReference type="RefSeq" id="XP_053589170.1">
    <property type="nucleotide sequence ID" value="XM_053724976.1"/>
</dbReference>
<dbReference type="EMBL" id="WUAV01000002">
    <property type="protein sequence ID" value="KAF1765039.1"/>
    <property type="molecule type" value="Genomic_DNA"/>
</dbReference>
<evidence type="ECO:0000256" key="2">
    <source>
        <dbReference type="ARBA" id="ARBA00022692"/>
    </source>
</evidence>
<dbReference type="InterPro" id="IPR029033">
    <property type="entry name" value="His_PPase_superfam"/>
</dbReference>
<dbReference type="InterPro" id="IPR000560">
    <property type="entry name" value="His_Pase_clade-2"/>
</dbReference>
<evidence type="ECO:0000313" key="7">
    <source>
        <dbReference type="EMBL" id="KAF1765039.1"/>
    </source>
</evidence>
<feature type="transmembrane region" description="Helical" evidence="5">
    <location>
        <begin position="757"/>
        <end position="778"/>
    </location>
</feature>
<protein>
    <recommendedName>
        <fullName evidence="6">Major facilitator superfamily (MFS) profile domain-containing protein</fullName>
    </recommendedName>
</protein>
<feature type="transmembrane region" description="Helical" evidence="5">
    <location>
        <begin position="537"/>
        <end position="559"/>
    </location>
</feature>
<dbReference type="Pfam" id="PF00083">
    <property type="entry name" value="Sugar_tr"/>
    <property type="match status" value="1"/>
</dbReference>
<sequence length="859" mass="97100">MSSIKTDITTTQKVDTDVETESQVNSMAGKDDGWFSMKKVIIIGVASIVSIATIALILYLTLPSSSEEYQKPTAQALIGVTKTTVAPSTSSTEGSQQKKQLIFVQVLFRHGARAPGRLPKEYKMYFPRGGGELTDRGFNHSHLVGLFLKKRYVDSGFLNKSLVNHEMRWFSRQMSRVLSTASTIGSAMFQTPEQKYKTVGVVSRKDNDFLLTGGISKCKAKRKIIKKRCPGLLNKHLNSEIEALKCLDQKPKIFETFNVTDSDMYINMYRNNVPLPDNVLQHYKEIAAGYLEVRDFNNGVGDSELIQIRFGLIINKLLNDLTKAWESHLSNTTTRKFNAYSTQDWLIGGVLDAFSVLKYLQSILPKEEPNYSVMIVIELWEINGKPFVKFLYKPEEITEENHQLLDLTTKVPGCQGLEDCPLETFLNTSLSRRHVFMSEHKYDLIWNIFLNCWFVGYFIGVWFSPIFNDRFGRKVGFLIGNSTAFIASILQCLSIIWYCPELLIASRFITSICMAVTYQSCILLLQECSPTHLRGSFSFLSEVSYSSMTMVGSFLGQDYILGSHIFWLCFFVVPFCFLFTLALFILPETPKFLLISKENESKAIDSVKYYHGMDSDAKQVLEDIRKEAECEMDSDSDNSTTTGLQKMKELFTESHLRMALILSVSALTNTVGLWALLLSSTFFLENANVESEIAEWSTTAMSLAYVSGTITGGIIIERVGRRKLLLLFTFLNNLALLAFVFFAKIRILIDPMKYGCLGALIVYGYTYGTGVGPISWFISSELVPQKHRSVAQSVAYAINTIMVVITTFTVLPLYSLIGSYAFVILYSIPSFISMLILFRYLPETKGREIHEIVNELKRK</sequence>
<dbReference type="InterPro" id="IPR033379">
    <property type="entry name" value="Acid_Pase_AS"/>
</dbReference>
<feature type="transmembrane region" description="Helical" evidence="5">
    <location>
        <begin position="696"/>
        <end position="717"/>
    </location>
</feature>
<feature type="transmembrane region" description="Helical" evidence="5">
    <location>
        <begin position="475"/>
        <end position="498"/>
    </location>
</feature>
<dbReference type="GO" id="GO:0015149">
    <property type="term" value="F:hexose transmembrane transporter activity"/>
    <property type="evidence" value="ECO:0007669"/>
    <property type="project" value="TreeGrafter"/>
</dbReference>
<dbReference type="Proteomes" id="UP000483820">
    <property type="component" value="Chromosome II"/>
</dbReference>
<feature type="transmembrane region" description="Helical" evidence="5">
    <location>
        <begin position="40"/>
        <end position="62"/>
    </location>
</feature>
<dbReference type="InterPro" id="IPR005829">
    <property type="entry name" value="Sugar_transporter_CS"/>
</dbReference>
<evidence type="ECO:0000256" key="5">
    <source>
        <dbReference type="SAM" id="Phobius"/>
    </source>
</evidence>
<dbReference type="InterPro" id="IPR005828">
    <property type="entry name" value="MFS_sugar_transport-like"/>
</dbReference>
<feature type="transmembrane region" description="Helical" evidence="5">
    <location>
        <begin position="504"/>
        <end position="525"/>
    </location>
</feature>
<keyword evidence="4 5" id="KW-0472">Membrane</keyword>
<gene>
    <name evidence="7" type="ORF">GCK72_004990</name>
</gene>
<dbReference type="CDD" id="cd17357">
    <property type="entry name" value="MFS_GLUT_Class1_2_like"/>
    <property type="match status" value="1"/>
</dbReference>
<feature type="transmembrane region" description="Helical" evidence="5">
    <location>
        <begin position="444"/>
        <end position="463"/>
    </location>
</feature>
<dbReference type="InterPro" id="IPR020846">
    <property type="entry name" value="MFS_dom"/>
</dbReference>
<comment type="subcellular location">
    <subcellularLocation>
        <location evidence="1">Membrane</location>
        <topology evidence="1">Multi-pass membrane protein</topology>
    </subcellularLocation>
</comment>
<feature type="transmembrane region" description="Helical" evidence="5">
    <location>
        <begin position="565"/>
        <end position="586"/>
    </location>
</feature>
<dbReference type="GeneID" id="9822141"/>
<dbReference type="InterPro" id="IPR036259">
    <property type="entry name" value="MFS_trans_sf"/>
</dbReference>
<dbReference type="PROSITE" id="PS00216">
    <property type="entry name" value="SUGAR_TRANSPORT_1"/>
    <property type="match status" value="1"/>
</dbReference>
<keyword evidence="2 5" id="KW-0812">Transmembrane</keyword>
<reference evidence="7 8" key="1">
    <citation type="submission" date="2019-12" db="EMBL/GenBank/DDBJ databases">
        <title>Chromosome-level assembly of the Caenorhabditis remanei genome.</title>
        <authorList>
            <person name="Teterina A.A."/>
            <person name="Willis J.H."/>
            <person name="Phillips P.C."/>
        </authorList>
    </citation>
    <scope>NUCLEOTIDE SEQUENCE [LARGE SCALE GENOMIC DNA]</scope>
    <source>
        <strain evidence="7 8">PX506</strain>
        <tissue evidence="7">Whole organism</tissue>
    </source>
</reference>
<evidence type="ECO:0000313" key="8">
    <source>
        <dbReference type="Proteomes" id="UP000483820"/>
    </source>
</evidence>
<dbReference type="Pfam" id="PF00328">
    <property type="entry name" value="His_Phos_2"/>
    <property type="match status" value="1"/>
</dbReference>
<dbReference type="CDD" id="cd07061">
    <property type="entry name" value="HP_HAP_like"/>
    <property type="match status" value="1"/>
</dbReference>
<dbReference type="PANTHER" id="PTHR23503">
    <property type="entry name" value="SOLUTE CARRIER FAMILY 2"/>
    <property type="match status" value="1"/>
</dbReference>
<proteinExistence type="predicted"/>
<feature type="domain" description="Major facilitator superfamily (MFS) profile" evidence="6">
    <location>
        <begin position="404"/>
        <end position="845"/>
    </location>
</feature>
<keyword evidence="3 5" id="KW-1133">Transmembrane helix</keyword>
<evidence type="ECO:0000256" key="1">
    <source>
        <dbReference type="ARBA" id="ARBA00004141"/>
    </source>
</evidence>
<dbReference type="AlphaFoldDB" id="A0A6A5HDD3"/>
<evidence type="ECO:0000259" key="6">
    <source>
        <dbReference type="PROSITE" id="PS50850"/>
    </source>
</evidence>
<dbReference type="PROSITE" id="PS50850">
    <property type="entry name" value="MFS"/>
    <property type="match status" value="1"/>
</dbReference>
<evidence type="ECO:0000256" key="4">
    <source>
        <dbReference type="ARBA" id="ARBA00023136"/>
    </source>
</evidence>